<dbReference type="AlphaFoldDB" id="A0A3L8PY69"/>
<reference evidence="5 6" key="1">
    <citation type="submission" date="2018-09" db="EMBL/GenBank/DDBJ databases">
        <title>Phylogeny of the Shewanellaceae, and recommendation for two new genera, Pseudoshewanella and Parashewanella.</title>
        <authorList>
            <person name="Wang G."/>
        </authorList>
    </citation>
    <scope>NUCLEOTIDE SEQUENCE [LARGE SCALE GENOMIC DNA]</scope>
    <source>
        <strain evidence="5 6">C51</strain>
    </source>
</reference>
<dbReference type="EMBL" id="QZEI01000027">
    <property type="protein sequence ID" value="RLV59759.1"/>
    <property type="molecule type" value="Genomic_DNA"/>
</dbReference>
<gene>
    <name evidence="5" type="ORF">D5018_10335</name>
</gene>
<dbReference type="InterPro" id="IPR058647">
    <property type="entry name" value="BSH_CzcB-like"/>
</dbReference>
<evidence type="ECO:0000256" key="2">
    <source>
        <dbReference type="SAM" id="Coils"/>
    </source>
</evidence>
<sequence>MKVLTSIFIALFFSLTVLTSYASEEPRLVSVVEVQNRPLSPKVNVIGSVHSRQSAELTSGVDGRIEWVQEAGTNVKEGEVVARLEKTRLLLAKEKQQAQIQHSKVSHQRLIREFNRLKALRKSQHVSEAQIDEAQSQRDLAKANLTLAKVRLKEINDELNRTDVKAPFSGIITQRYHQKGEDIGRAKAIVAITDPEHLEIRLHAPLKHSKRVRVGDVLKVYHSEGEFSASIRSLIPVSDVRSQTFEIRLNLPLGIEDNFSVGELISLALPIAPQTLTTLVPRDAVVLRSKGAFVFKINEQDKAIKVKVELGDGDGDWIAVKGDIYNKDRVVIRGAETLQDGQLVNAKVERKQST</sequence>
<comment type="caution">
    <text evidence="5">The sequence shown here is derived from an EMBL/GenBank/DDBJ whole genome shotgun (WGS) entry which is preliminary data.</text>
</comment>
<evidence type="ECO:0000313" key="6">
    <source>
        <dbReference type="Proteomes" id="UP000281474"/>
    </source>
</evidence>
<dbReference type="Pfam" id="PF25973">
    <property type="entry name" value="BSH_CzcB"/>
    <property type="match status" value="1"/>
</dbReference>
<dbReference type="InterPro" id="IPR006143">
    <property type="entry name" value="RND_pump_MFP"/>
</dbReference>
<dbReference type="Gene3D" id="2.40.30.170">
    <property type="match status" value="1"/>
</dbReference>
<evidence type="ECO:0000259" key="3">
    <source>
        <dbReference type="Pfam" id="PF25973"/>
    </source>
</evidence>
<evidence type="ECO:0000256" key="1">
    <source>
        <dbReference type="ARBA" id="ARBA00009477"/>
    </source>
</evidence>
<dbReference type="RefSeq" id="WP_121838928.1">
    <property type="nucleotide sequence ID" value="NZ_ML014776.1"/>
</dbReference>
<dbReference type="PANTHER" id="PTHR30469">
    <property type="entry name" value="MULTIDRUG RESISTANCE PROTEIN MDTA"/>
    <property type="match status" value="1"/>
</dbReference>
<dbReference type="GO" id="GO:1990281">
    <property type="term" value="C:efflux pump complex"/>
    <property type="evidence" value="ECO:0007669"/>
    <property type="project" value="TreeGrafter"/>
</dbReference>
<dbReference type="Gene3D" id="2.40.50.100">
    <property type="match status" value="1"/>
</dbReference>
<comment type="similarity">
    <text evidence="1">Belongs to the membrane fusion protein (MFP) (TC 8.A.1) family.</text>
</comment>
<feature type="domain" description="CzcB-like barrel-sandwich hybrid" evidence="3">
    <location>
        <begin position="55"/>
        <end position="194"/>
    </location>
</feature>
<dbReference type="Proteomes" id="UP000281474">
    <property type="component" value="Unassembled WGS sequence"/>
</dbReference>
<dbReference type="PANTHER" id="PTHR30469:SF15">
    <property type="entry name" value="HLYD FAMILY OF SECRETION PROTEINS"/>
    <property type="match status" value="1"/>
</dbReference>
<proteinExistence type="inferred from homology"/>
<dbReference type="NCBIfam" id="TIGR01730">
    <property type="entry name" value="RND_mfp"/>
    <property type="match status" value="1"/>
</dbReference>
<accession>A0A3L8PY69</accession>
<dbReference type="Pfam" id="PF25989">
    <property type="entry name" value="YknX_C"/>
    <property type="match status" value="1"/>
</dbReference>
<protein>
    <submittedName>
        <fullName evidence="5">Efflux RND transporter periplasmic adaptor subunit</fullName>
    </submittedName>
</protein>
<dbReference type="GO" id="GO:0015562">
    <property type="term" value="F:efflux transmembrane transporter activity"/>
    <property type="evidence" value="ECO:0007669"/>
    <property type="project" value="TreeGrafter"/>
</dbReference>
<evidence type="ECO:0000313" key="5">
    <source>
        <dbReference type="EMBL" id="RLV59759.1"/>
    </source>
</evidence>
<dbReference type="SUPFAM" id="SSF111369">
    <property type="entry name" value="HlyD-like secretion proteins"/>
    <property type="match status" value="1"/>
</dbReference>
<feature type="coiled-coil region" evidence="2">
    <location>
        <begin position="81"/>
        <end position="162"/>
    </location>
</feature>
<name>A0A3L8PY69_9GAMM</name>
<dbReference type="OrthoDB" id="9806939at2"/>
<keyword evidence="2" id="KW-0175">Coiled coil</keyword>
<dbReference type="InterPro" id="IPR058637">
    <property type="entry name" value="YknX-like_C"/>
</dbReference>
<feature type="domain" description="YknX-like C-terminal permuted SH3-like" evidence="4">
    <location>
        <begin position="280"/>
        <end position="345"/>
    </location>
</feature>
<dbReference type="Gene3D" id="2.40.420.20">
    <property type="match status" value="1"/>
</dbReference>
<keyword evidence="6" id="KW-1185">Reference proteome</keyword>
<evidence type="ECO:0000259" key="4">
    <source>
        <dbReference type="Pfam" id="PF25989"/>
    </source>
</evidence>
<organism evidence="5 6">
    <name type="scientific">Parashewanella curva</name>
    <dbReference type="NCBI Taxonomy" id="2338552"/>
    <lineage>
        <taxon>Bacteria</taxon>
        <taxon>Pseudomonadati</taxon>
        <taxon>Pseudomonadota</taxon>
        <taxon>Gammaproteobacteria</taxon>
        <taxon>Alteromonadales</taxon>
        <taxon>Shewanellaceae</taxon>
        <taxon>Parashewanella</taxon>
    </lineage>
</organism>
<dbReference type="Gene3D" id="1.10.287.470">
    <property type="entry name" value="Helix hairpin bin"/>
    <property type="match status" value="1"/>
</dbReference>